<dbReference type="EC" id="2.7.13.3" evidence="2"/>
<dbReference type="Pfam" id="PF00072">
    <property type="entry name" value="Response_reg"/>
    <property type="match status" value="1"/>
</dbReference>
<dbReference type="Pfam" id="PF13185">
    <property type="entry name" value="GAF_2"/>
    <property type="match status" value="1"/>
</dbReference>
<dbReference type="PANTHER" id="PTHR43047:SF46">
    <property type="entry name" value="HISTIDINE KINASE_RESPONSE REGULATOR, PUTATIVE (AFU_ORTHOLOGUE AFUA_3G12550)-RELATED"/>
    <property type="match status" value="1"/>
</dbReference>
<dbReference type="PROSITE" id="PS50110">
    <property type="entry name" value="RESPONSE_REGULATORY"/>
    <property type="match status" value="1"/>
</dbReference>
<feature type="domain" description="Histidine kinase" evidence="10">
    <location>
        <begin position="1876"/>
        <end position="2097"/>
    </location>
</feature>
<evidence type="ECO:0000256" key="6">
    <source>
        <dbReference type="PROSITE-ProRule" id="PRU00169"/>
    </source>
</evidence>
<protein>
    <recommendedName>
        <fullName evidence="2">histidine kinase</fullName>
        <ecNumber evidence="2">2.7.13.3</ecNumber>
    </recommendedName>
</protein>
<dbReference type="SUPFAM" id="SSF55781">
    <property type="entry name" value="GAF domain-like"/>
    <property type="match status" value="1"/>
</dbReference>
<dbReference type="SUPFAM" id="SSF47384">
    <property type="entry name" value="Homodimeric domain of signal transducing histidine kinase"/>
    <property type="match status" value="1"/>
</dbReference>
<dbReference type="InterPro" id="IPR041664">
    <property type="entry name" value="AAA_16"/>
</dbReference>
<accession>A0ABR0KJ73</accession>
<dbReference type="EMBL" id="JAVRRG010000015">
    <property type="protein sequence ID" value="KAK5098109.1"/>
    <property type="molecule type" value="Genomic_DNA"/>
</dbReference>
<dbReference type="PANTHER" id="PTHR43047">
    <property type="entry name" value="TWO-COMPONENT HISTIDINE PROTEIN KINASE"/>
    <property type="match status" value="1"/>
</dbReference>
<dbReference type="InterPro" id="IPR011990">
    <property type="entry name" value="TPR-like_helical_dom_sf"/>
</dbReference>
<evidence type="ECO:0000259" key="9">
    <source>
        <dbReference type="PROSITE" id="PS50011"/>
    </source>
</evidence>
<dbReference type="InterPro" id="IPR003661">
    <property type="entry name" value="HisK_dim/P_dom"/>
</dbReference>
<name>A0ABR0KJ73_9EURO</name>
<feature type="compositionally biased region" description="Polar residues" evidence="8">
    <location>
        <begin position="473"/>
        <end position="493"/>
    </location>
</feature>
<feature type="compositionally biased region" description="Basic and acidic residues" evidence="8">
    <location>
        <begin position="2294"/>
        <end position="2307"/>
    </location>
</feature>
<dbReference type="InterPro" id="IPR011006">
    <property type="entry name" value="CheY-like_superfamily"/>
</dbReference>
<dbReference type="SUPFAM" id="SSF56112">
    <property type="entry name" value="Protein kinase-like (PK-like)"/>
    <property type="match status" value="1"/>
</dbReference>
<dbReference type="InterPro" id="IPR027417">
    <property type="entry name" value="P-loop_NTPase"/>
</dbReference>
<feature type="compositionally biased region" description="Polar residues" evidence="8">
    <location>
        <begin position="2371"/>
        <end position="2405"/>
    </location>
</feature>
<evidence type="ECO:0000259" key="10">
    <source>
        <dbReference type="PROSITE" id="PS50109"/>
    </source>
</evidence>
<dbReference type="SMART" id="SM00387">
    <property type="entry name" value="HATPase_c"/>
    <property type="match status" value="1"/>
</dbReference>
<dbReference type="CDD" id="cd00082">
    <property type="entry name" value="HisKA"/>
    <property type="match status" value="1"/>
</dbReference>
<evidence type="ECO:0000313" key="13">
    <source>
        <dbReference type="Proteomes" id="UP001345013"/>
    </source>
</evidence>
<dbReference type="SUPFAM" id="SSF48452">
    <property type="entry name" value="TPR-like"/>
    <property type="match status" value="1"/>
</dbReference>
<dbReference type="Gene3D" id="1.10.510.10">
    <property type="entry name" value="Transferase(Phosphotransferase) domain 1"/>
    <property type="match status" value="1"/>
</dbReference>
<feature type="coiled-coil region" evidence="7">
    <location>
        <begin position="1832"/>
        <end position="1862"/>
    </location>
</feature>
<dbReference type="Pfam" id="PF02518">
    <property type="entry name" value="HATPase_c"/>
    <property type="match status" value="1"/>
</dbReference>
<feature type="compositionally biased region" description="Polar residues" evidence="8">
    <location>
        <begin position="2275"/>
        <end position="2288"/>
    </location>
</feature>
<comment type="caution">
    <text evidence="12">The sequence shown here is derived from an EMBL/GenBank/DDBJ whole genome shotgun (WGS) entry which is preliminary data.</text>
</comment>
<dbReference type="SUPFAM" id="SSF52172">
    <property type="entry name" value="CheY-like"/>
    <property type="match status" value="1"/>
</dbReference>
<keyword evidence="13" id="KW-1185">Reference proteome</keyword>
<dbReference type="PROSITE" id="PS50011">
    <property type="entry name" value="PROTEIN_KINASE_DOM"/>
    <property type="match status" value="1"/>
</dbReference>
<feature type="modified residue" description="4-aspartylphosphate" evidence="6">
    <location>
        <position position="2201"/>
    </location>
</feature>
<dbReference type="InterPro" id="IPR036097">
    <property type="entry name" value="HisK_dim/P_sf"/>
</dbReference>
<dbReference type="InterPro" id="IPR011009">
    <property type="entry name" value="Kinase-like_dom_sf"/>
</dbReference>
<dbReference type="Pfam" id="PF13191">
    <property type="entry name" value="AAA_16"/>
    <property type="match status" value="1"/>
</dbReference>
<dbReference type="SUPFAM" id="SSF55874">
    <property type="entry name" value="ATPase domain of HSP90 chaperone/DNA topoisomerase II/histidine kinase"/>
    <property type="match status" value="1"/>
</dbReference>
<feature type="region of interest" description="Disordered" evidence="8">
    <location>
        <begin position="535"/>
        <end position="558"/>
    </location>
</feature>
<dbReference type="CDD" id="cd17546">
    <property type="entry name" value="REC_hyHK_CKI1_RcsC-like"/>
    <property type="match status" value="1"/>
</dbReference>
<dbReference type="InterPro" id="IPR036890">
    <property type="entry name" value="HATPase_C_sf"/>
</dbReference>
<dbReference type="PROSITE" id="PS50109">
    <property type="entry name" value="HIS_KIN"/>
    <property type="match status" value="1"/>
</dbReference>
<evidence type="ECO:0000256" key="8">
    <source>
        <dbReference type="SAM" id="MobiDB-lite"/>
    </source>
</evidence>
<dbReference type="InterPro" id="IPR004358">
    <property type="entry name" value="Sig_transdc_His_kin-like_C"/>
</dbReference>
<dbReference type="Pfam" id="PF00512">
    <property type="entry name" value="HisKA"/>
    <property type="match status" value="1"/>
</dbReference>
<dbReference type="Gene3D" id="3.40.50.2300">
    <property type="match status" value="1"/>
</dbReference>
<proteinExistence type="predicted"/>
<evidence type="ECO:0000256" key="7">
    <source>
        <dbReference type="SAM" id="Coils"/>
    </source>
</evidence>
<dbReference type="SMART" id="SM00448">
    <property type="entry name" value="REC"/>
    <property type="match status" value="1"/>
</dbReference>
<dbReference type="InterPro" id="IPR000719">
    <property type="entry name" value="Prot_kinase_dom"/>
</dbReference>
<feature type="domain" description="Response regulatory" evidence="11">
    <location>
        <begin position="2147"/>
        <end position="2270"/>
    </location>
</feature>
<feature type="domain" description="Protein kinase" evidence="9">
    <location>
        <begin position="87"/>
        <end position="388"/>
    </location>
</feature>
<feature type="region of interest" description="Disordered" evidence="8">
    <location>
        <begin position="2275"/>
        <end position="2482"/>
    </location>
</feature>
<keyword evidence="4 12" id="KW-0808">Transferase</keyword>
<evidence type="ECO:0000313" key="12">
    <source>
        <dbReference type="EMBL" id="KAK5098109.1"/>
    </source>
</evidence>
<comment type="catalytic activity">
    <reaction evidence="1">
        <text>ATP + protein L-histidine = ADP + protein N-phospho-L-histidine.</text>
        <dbReference type="EC" id="2.7.13.3"/>
    </reaction>
</comment>
<dbReference type="SMART" id="SM00065">
    <property type="entry name" value="GAF"/>
    <property type="match status" value="1"/>
</dbReference>
<dbReference type="PRINTS" id="PR00344">
    <property type="entry name" value="BCTRLSENSOR"/>
</dbReference>
<dbReference type="InterPro" id="IPR029016">
    <property type="entry name" value="GAF-like_dom_sf"/>
</dbReference>
<dbReference type="InterPro" id="IPR003018">
    <property type="entry name" value="GAF"/>
</dbReference>
<feature type="compositionally biased region" description="Basic and acidic residues" evidence="8">
    <location>
        <begin position="2435"/>
        <end position="2456"/>
    </location>
</feature>
<dbReference type="InterPro" id="IPR003594">
    <property type="entry name" value="HATPase_dom"/>
</dbReference>
<evidence type="ECO:0000256" key="5">
    <source>
        <dbReference type="ARBA" id="ARBA00022777"/>
    </source>
</evidence>
<dbReference type="SUPFAM" id="SSF52540">
    <property type="entry name" value="P-loop containing nucleoside triphosphate hydrolases"/>
    <property type="match status" value="1"/>
</dbReference>
<evidence type="ECO:0000256" key="2">
    <source>
        <dbReference type="ARBA" id="ARBA00012438"/>
    </source>
</evidence>
<sequence length="2482" mass="275783">MEEEILGADLPLPPSRLFERLAQIPRYTFDQSLTPFHSTYDHWHVYGILHNPSELDTPQTNTSSAFFSAFASASNKSSPRLGSRPHFRTHWSSISGASTDSEFSSSRPDPEQIWTPIIARISTHVVKLEREYKSMNSIAKDCDPSHEHIYRPIDLFKLPATSQDPYPLLVCVYESPGPNYLRDVLNFGPAFYGLPARKLSADTPGDLLSLQAFLDFAIGACSCLELLHHGISRIHGEIRQDSFHWSKESNVVRLANIGNGPRAFENLLSSNGWALLSKEEGAINKLAYIAPEQTGRLAYEPDSRTDIYSLGVLFWSLLTGRPAFNADTPIEMIQNVLSQRLGQISSYRMDVPDAITSVVYKMTQKQMDERYKSINGLKYDLTEIQKLLGEGDTNKISEYKVGQRDVSSFFILPSRTVGHNGEHERISRIIEKVHRRQTNSARKATQSNLVLSTTSTSSVSESRVDGLDAIDGSDTSGSIGMTESRANSTTVGLETNPGVGRPNLFAVGRAITTPRNASFDESDKDSHLSGPFATSGMDTLAPMGHVNRNNGYKPKRKSKTEVVLLTGIQGSGKSTILRGIQPNARKFGYFASSRFDKARPTPFEPMLKVMGSLFKQIFSEKDVSTSYHEVVRSHVRPIWHTLHTILDLPESLIDPALPSKKAVLSSESSVLRSDLSSLDSRSLFNGTSGTSRDSNDFLRGPASSKSIRLINTYLDVLRLLSSNKVICLCLDDLQAADDDSIDLIDNIIRARLPVVLLLASRADLKIESDSLQTILGHETITRVELGNLKEKHVFEYVATTMTQDVDAVIPLAAVVHEKSAGNPFMMKEILQTLYEKDCLWYDCRTSGWEFDLDKIFNELASKNQLGTDFITNKFRDLPLAAQCLLTWASLIGNTFSFRLVQKLLSGDFLLNTQGAIARQRGDPTDVTCRTCSKFTPDDVLSGLNVLVYGGVIINGENDDEYCFAHTRYLNAAQEHAEATGKVEEMHFILAQAMLSYLSTCRYSLYPLARHICLAADLIKERINQRARHRDVLWRAAAKARESGAKATAAWYYKTCVTLLQGNPWEASPDAFYDETLQVYINLCELLYEHGDLEEATQLLDETFKHARSSADKTRPYLLRAKILNKQSHFEQAFQALQQCLSGLGLHMEHKSWSELDAEFKRLEIRLRSMDHNELVSRPLSEKTDVVALGTVLSEALATIYWYDARQWLFLVLAYVNALLDHGQFIQAGLGFNMLGAAAISRYKDVELGLLYADIASGLYARFEDPFTQGRGWTLYSMFIAHVRMPMRNTLPILENSLDFSLASGERAIALLNLGCMAAARFWAGQDLAEIEAFCTYSPEEFDKWEYDYRGGTILVAIRQLCRALQGKTGIHDVETLLDDPSCKEEVWYAMCKQNKMNMARAVDLWKGLTIPAYYVFGYHDKVIEVGRHMVNSTLDDLWSNRAVAQLRFYLALSLLATATTKPETERHAIVEEVTILKQFIESWTTVNDVNYFAWLKLIEAGLMEVSRDYGTVIAKIEEAVDHCQVHGFAFEEAIAMELGAEFLAARGAKRPAKIMIQEAIAAWNRINAVAKGSQLAAKHEWLIKTATTSRMQNAVTQTDTMASLVGSDDPGLHMQRDYTSRWVEPKMSSPTTKAAIQDVPGMGLDILDLTSILQFSKVISSELQVNNLLEKMTEVILESVGGQAEFCAIVIDSEEHGWAVAASGDHEQGVKTYPDGIPFSEVDDVAAQQITHYILRTKETVFLHNVLEDERFGNVSEAYLKRNPNGRSIICLPIVQSDHLMGVIHLEGRPNAFTQRNMVVLTLLTNQVAISLGNALLYRKVRKVSAANAAMVESQKRALAAAREAEAKAKQAEAEAMRNVKLQQEAQRAKSIFLANVSHELRTPLNGVIGMSELLKGTPLTNDQEGYADSIRVCADTLLTVINDILDFSKLEAGKMLMHTVPLNLKETIKEVVRALAYTNKEHGLQTIEDFEFDDTLVLGDPVRLHQIFMNLMSNAYKFTPKGSITVKARKTAESHEKVKFQCSVADTGIGITKEQLSRLFQPFSQADSSTARSYGGSGLGLSICKAMIENVLGGKIWIESQPGVGTTVYFQLTFQKAPKGTTAPSEMRISTKDPDPMANWSRSAAPNREPRASFCDLSKIPREQIRVCIAEDNHINRKIAISFVQKLGLNCDAYEDGKLAYEALQRASKEDKPYHLVLMDVQMPVLDGYNATKAIRKDEDPRVRQILVIAMTASAIRGDREKCLEAGMNDYLAKPVRQTALKAMLDEYLNNSRSAQQARSVSPNRAMSTPGDKVNRETSKVPEKRTLPINGSRETAMSVPESDTDNKTSSEQVRSSKAPPRTASIGNPAETSEEPAAPKPKKKRIPLKGSSRNKPLSDEQSTPTTSTANGHLSPPTSQGINGLNPSPSPPSGILETDLLGKVSTEVLSPPESGPSKEEMESELKNSASEQRRDDSMSAELKAKRKNNSNSEEAVERPVGRD</sequence>
<reference evidence="12 13" key="1">
    <citation type="submission" date="2023-08" db="EMBL/GenBank/DDBJ databases">
        <title>Black Yeasts Isolated from many extreme environments.</title>
        <authorList>
            <person name="Coleine C."/>
            <person name="Stajich J.E."/>
            <person name="Selbmann L."/>
        </authorList>
    </citation>
    <scope>NUCLEOTIDE SEQUENCE [LARGE SCALE GENOMIC DNA]</scope>
    <source>
        <strain evidence="12 13">CCFEE 5885</strain>
    </source>
</reference>
<organism evidence="12 13">
    <name type="scientific">Lithohypha guttulata</name>
    <dbReference type="NCBI Taxonomy" id="1690604"/>
    <lineage>
        <taxon>Eukaryota</taxon>
        <taxon>Fungi</taxon>
        <taxon>Dikarya</taxon>
        <taxon>Ascomycota</taxon>
        <taxon>Pezizomycotina</taxon>
        <taxon>Eurotiomycetes</taxon>
        <taxon>Chaetothyriomycetidae</taxon>
        <taxon>Chaetothyriales</taxon>
        <taxon>Trichomeriaceae</taxon>
        <taxon>Lithohypha</taxon>
    </lineage>
</organism>
<dbReference type="CDD" id="cd16922">
    <property type="entry name" value="HATPase_EvgS-ArcB-TorS-like"/>
    <property type="match status" value="1"/>
</dbReference>
<dbReference type="Gene3D" id="1.25.40.10">
    <property type="entry name" value="Tetratricopeptide repeat domain"/>
    <property type="match status" value="1"/>
</dbReference>
<dbReference type="Gene3D" id="3.30.565.10">
    <property type="entry name" value="Histidine kinase-like ATPase, C-terminal domain"/>
    <property type="match status" value="1"/>
</dbReference>
<gene>
    <name evidence="12" type="primary">CHK1</name>
    <name evidence="12" type="ORF">LTR24_001930</name>
</gene>
<dbReference type="Gene3D" id="1.10.287.130">
    <property type="match status" value="1"/>
</dbReference>
<keyword evidence="3 6" id="KW-0597">Phosphoprotein</keyword>
<keyword evidence="7" id="KW-0175">Coiled coil</keyword>
<evidence type="ECO:0000256" key="4">
    <source>
        <dbReference type="ARBA" id="ARBA00022679"/>
    </source>
</evidence>
<feature type="region of interest" description="Disordered" evidence="8">
    <location>
        <begin position="466"/>
        <end position="497"/>
    </location>
</feature>
<evidence type="ECO:0000256" key="3">
    <source>
        <dbReference type="ARBA" id="ARBA00022553"/>
    </source>
</evidence>
<evidence type="ECO:0000256" key="1">
    <source>
        <dbReference type="ARBA" id="ARBA00000085"/>
    </source>
</evidence>
<dbReference type="Proteomes" id="UP001345013">
    <property type="component" value="Unassembled WGS sequence"/>
</dbReference>
<evidence type="ECO:0000259" key="11">
    <source>
        <dbReference type="PROSITE" id="PS50110"/>
    </source>
</evidence>
<dbReference type="SMART" id="SM00388">
    <property type="entry name" value="HisKA"/>
    <property type="match status" value="1"/>
</dbReference>
<dbReference type="GO" id="GO:0004673">
    <property type="term" value="F:protein histidine kinase activity"/>
    <property type="evidence" value="ECO:0007669"/>
    <property type="project" value="UniProtKB-EC"/>
</dbReference>
<dbReference type="InterPro" id="IPR005467">
    <property type="entry name" value="His_kinase_dom"/>
</dbReference>
<keyword evidence="5 12" id="KW-0418">Kinase</keyword>
<dbReference type="InterPro" id="IPR001789">
    <property type="entry name" value="Sig_transdc_resp-reg_receiver"/>
</dbReference>
<feature type="region of interest" description="Disordered" evidence="8">
    <location>
        <begin position="2102"/>
        <end position="2127"/>
    </location>
</feature>
<dbReference type="Gene3D" id="3.30.450.40">
    <property type="match status" value="1"/>
</dbReference>